<evidence type="ECO:0000259" key="6">
    <source>
        <dbReference type="Pfam" id="PF00462"/>
    </source>
</evidence>
<keyword evidence="5" id="KW-0676">Redox-active center</keyword>
<dbReference type="GO" id="GO:0015035">
    <property type="term" value="F:protein-disulfide reductase activity"/>
    <property type="evidence" value="ECO:0007669"/>
    <property type="project" value="TreeGrafter"/>
</dbReference>
<dbReference type="InterPro" id="IPR011767">
    <property type="entry name" value="GLR_AS"/>
</dbReference>
<evidence type="ECO:0000256" key="4">
    <source>
        <dbReference type="ARBA" id="ARBA00023157"/>
    </source>
</evidence>
<evidence type="ECO:0000256" key="1">
    <source>
        <dbReference type="ARBA" id="ARBA00007787"/>
    </source>
</evidence>
<feature type="domain" description="Glutaredoxin" evidence="6">
    <location>
        <begin position="4"/>
        <end position="63"/>
    </location>
</feature>
<dbReference type="PANTHER" id="PTHR46679">
    <property type="match status" value="1"/>
</dbReference>
<reference evidence="7 8" key="1">
    <citation type="journal article" date="2016" name="Nat. Commun.">
        <title>Thousands of microbial genomes shed light on interconnected biogeochemical processes in an aquifer system.</title>
        <authorList>
            <person name="Anantharaman K."/>
            <person name="Brown C.T."/>
            <person name="Hug L.A."/>
            <person name="Sharon I."/>
            <person name="Castelle C.J."/>
            <person name="Probst A.J."/>
            <person name="Thomas B.C."/>
            <person name="Singh A."/>
            <person name="Wilkins M.J."/>
            <person name="Karaoz U."/>
            <person name="Brodie E.L."/>
            <person name="Williams K.H."/>
            <person name="Hubbard S.S."/>
            <person name="Banfield J.F."/>
        </authorList>
    </citation>
    <scope>NUCLEOTIDE SEQUENCE [LARGE SCALE GENOMIC DNA]</scope>
</reference>
<dbReference type="InterPro" id="IPR036249">
    <property type="entry name" value="Thioredoxin-like_sf"/>
</dbReference>
<dbReference type="Pfam" id="PF00462">
    <property type="entry name" value="Glutaredoxin"/>
    <property type="match status" value="1"/>
</dbReference>
<evidence type="ECO:0000313" key="7">
    <source>
        <dbReference type="EMBL" id="OGH68914.1"/>
    </source>
</evidence>
<keyword evidence="3" id="KW-0249">Electron transport</keyword>
<dbReference type="InterPro" id="IPR002109">
    <property type="entry name" value="Glutaredoxin"/>
</dbReference>
<protein>
    <recommendedName>
        <fullName evidence="6">Glutaredoxin domain-containing protein</fullName>
    </recommendedName>
</protein>
<dbReference type="Proteomes" id="UP000176282">
    <property type="component" value="Unassembled WGS sequence"/>
</dbReference>
<evidence type="ECO:0000256" key="5">
    <source>
        <dbReference type="ARBA" id="ARBA00023284"/>
    </source>
</evidence>
<dbReference type="EMBL" id="MFQB01000002">
    <property type="protein sequence ID" value="OGH68914.1"/>
    <property type="molecule type" value="Genomic_DNA"/>
</dbReference>
<gene>
    <name evidence="7" type="ORF">A3J66_02110</name>
</gene>
<dbReference type="PRINTS" id="PR00160">
    <property type="entry name" value="GLUTAREDOXIN"/>
</dbReference>
<sequence>MKTVTIYSTPVCPYCMRAKQLLSSLGIAYTDIDVAADAVIREEVTKKYNWQTVPMIVIGDEFIGGYDDLATLHAEGKLMEKLAD</sequence>
<evidence type="ECO:0000256" key="3">
    <source>
        <dbReference type="ARBA" id="ARBA00022982"/>
    </source>
</evidence>
<comment type="similarity">
    <text evidence="1">Belongs to the glutaredoxin family.</text>
</comment>
<dbReference type="AlphaFoldDB" id="A0A1F6MBC3"/>
<dbReference type="STRING" id="1798680.A3J66_02110"/>
<accession>A0A1F6MBC3</accession>
<dbReference type="PANTHER" id="PTHR46679:SF1">
    <property type="entry name" value="GLUTAREDOXIN-2, MITOCHONDRIAL"/>
    <property type="match status" value="1"/>
</dbReference>
<organism evidence="7 8">
    <name type="scientific">Candidatus Magasanikbacteria bacterium RIFCSPHIGHO2_02_FULL_47_14</name>
    <dbReference type="NCBI Taxonomy" id="1798680"/>
    <lineage>
        <taxon>Bacteria</taxon>
        <taxon>Candidatus Magasanikiibacteriota</taxon>
    </lineage>
</organism>
<dbReference type="PROSITE" id="PS00195">
    <property type="entry name" value="GLUTAREDOXIN_1"/>
    <property type="match status" value="1"/>
</dbReference>
<keyword evidence="4" id="KW-1015">Disulfide bond</keyword>
<dbReference type="PROSITE" id="PS51354">
    <property type="entry name" value="GLUTAREDOXIN_2"/>
    <property type="match status" value="1"/>
</dbReference>
<keyword evidence="2" id="KW-0813">Transport</keyword>
<name>A0A1F6MBC3_9BACT</name>
<evidence type="ECO:0000313" key="8">
    <source>
        <dbReference type="Proteomes" id="UP000176282"/>
    </source>
</evidence>
<comment type="caution">
    <text evidence="7">The sequence shown here is derived from an EMBL/GenBank/DDBJ whole genome shotgun (WGS) entry which is preliminary data.</text>
</comment>
<dbReference type="InterPro" id="IPR014025">
    <property type="entry name" value="Glutaredoxin_subgr"/>
</dbReference>
<dbReference type="SUPFAM" id="SSF52833">
    <property type="entry name" value="Thioredoxin-like"/>
    <property type="match status" value="1"/>
</dbReference>
<evidence type="ECO:0000256" key="2">
    <source>
        <dbReference type="ARBA" id="ARBA00022448"/>
    </source>
</evidence>
<proteinExistence type="inferred from homology"/>
<dbReference type="Gene3D" id="3.40.30.10">
    <property type="entry name" value="Glutaredoxin"/>
    <property type="match status" value="1"/>
</dbReference>